<dbReference type="InterPro" id="IPR002197">
    <property type="entry name" value="HTH_Fis"/>
</dbReference>
<dbReference type="SUPFAM" id="SSF52540">
    <property type="entry name" value="P-loop containing nucleoside triphosphate hydrolases"/>
    <property type="match status" value="1"/>
</dbReference>
<keyword evidence="4" id="KW-0238">DNA-binding</keyword>
<dbReference type="EMBL" id="JAMXMC010000015">
    <property type="protein sequence ID" value="MCO5979008.1"/>
    <property type="molecule type" value="Genomic_DNA"/>
</dbReference>
<sequence>MTSLLSPELTQTFTETGTGPQAAPAWVLTVIWHPDLQRMGEQAVLSPDTPLALNRYQPLFSPLQAAAGWAQPLLHASISRASLTLKLGGDSLTLSPEDERVRAEWQGQALTGPRTVPLPAEGDSAVIQLGKRVLLCLHRAHQLPVTDNPLLLGVSSAMEGLRRQVARVAAAALPVLVRGESGTGKERVAQSLHRLSPWAAGPWVTVNMATLSEGLAPAELFGAARGAYTGAQVARTGLWAQADGGSLFLDEIGDCPAAVQPMLLRVIESGEFRPLGATQPLRSRARLIAATDRPLETSGFNLPLLRRLQTFTLSTPSLRSRREDLGVLARQAWLDTGATPDDLAEMPTELARALCLHDWPGNVRQLEQAMRRLALDHAAGLWPSVEALLGEPLRLPPDPAPPHPTAMTPPPAAPVLAAADDTEPGLPPAEPLAAPRARQSTAGIDRTMLLQALDAHGWQLKEAAEALGVSRPSIYNLMARWLDTPPAESLAAEQLTPLLARPDATLAAMARQLQVPREALRRRLRALGLPRPPDDTDTDTDTME</sequence>
<evidence type="ECO:0000313" key="9">
    <source>
        <dbReference type="Proteomes" id="UP001204851"/>
    </source>
</evidence>
<dbReference type="SUPFAM" id="SSF46689">
    <property type="entry name" value="Homeodomain-like"/>
    <property type="match status" value="1"/>
</dbReference>
<gene>
    <name evidence="8" type="ORF">M0L44_20095</name>
</gene>
<name>A0ABT1BRZ9_9BURK</name>
<keyword evidence="1" id="KW-0547">Nucleotide-binding</keyword>
<dbReference type="PROSITE" id="PS00675">
    <property type="entry name" value="SIGMA54_INTERACT_1"/>
    <property type="match status" value="1"/>
</dbReference>
<dbReference type="Pfam" id="PF00158">
    <property type="entry name" value="Sigma54_activat"/>
    <property type="match status" value="1"/>
</dbReference>
<dbReference type="InterPro" id="IPR027417">
    <property type="entry name" value="P-loop_NTPase"/>
</dbReference>
<accession>A0ABT1BRZ9</accession>
<feature type="compositionally biased region" description="Pro residues" evidence="6">
    <location>
        <begin position="395"/>
        <end position="413"/>
    </location>
</feature>
<dbReference type="PANTHER" id="PTHR32071:SF117">
    <property type="entry name" value="PTS-DEPENDENT DIHYDROXYACETONE KINASE OPERON REGULATORY PROTEIN-RELATED"/>
    <property type="match status" value="1"/>
</dbReference>
<dbReference type="RefSeq" id="WP_252771970.1">
    <property type="nucleotide sequence ID" value="NZ_JAMXMC010000015.1"/>
</dbReference>
<dbReference type="CDD" id="cd00009">
    <property type="entry name" value="AAA"/>
    <property type="match status" value="1"/>
</dbReference>
<evidence type="ECO:0000256" key="3">
    <source>
        <dbReference type="ARBA" id="ARBA00023015"/>
    </source>
</evidence>
<dbReference type="InterPro" id="IPR025662">
    <property type="entry name" value="Sigma_54_int_dom_ATP-bd_1"/>
</dbReference>
<evidence type="ECO:0000256" key="1">
    <source>
        <dbReference type="ARBA" id="ARBA00022741"/>
    </source>
</evidence>
<evidence type="ECO:0000259" key="7">
    <source>
        <dbReference type="PROSITE" id="PS50045"/>
    </source>
</evidence>
<keyword evidence="2" id="KW-0067">ATP-binding</keyword>
<protein>
    <submittedName>
        <fullName evidence="8">Sigma 54-interacting transcriptional regulator</fullName>
    </submittedName>
</protein>
<keyword evidence="3" id="KW-0805">Transcription regulation</keyword>
<dbReference type="InterPro" id="IPR058031">
    <property type="entry name" value="AAA_lid_NorR"/>
</dbReference>
<dbReference type="PRINTS" id="PR01590">
    <property type="entry name" value="HTHFIS"/>
</dbReference>
<feature type="domain" description="Sigma-54 factor interaction" evidence="7">
    <location>
        <begin position="151"/>
        <end position="375"/>
    </location>
</feature>
<evidence type="ECO:0000256" key="6">
    <source>
        <dbReference type="SAM" id="MobiDB-lite"/>
    </source>
</evidence>
<dbReference type="Gene3D" id="1.10.8.60">
    <property type="match status" value="1"/>
</dbReference>
<dbReference type="PROSITE" id="PS50045">
    <property type="entry name" value="SIGMA54_INTERACT_4"/>
    <property type="match status" value="1"/>
</dbReference>
<evidence type="ECO:0000256" key="2">
    <source>
        <dbReference type="ARBA" id="ARBA00022840"/>
    </source>
</evidence>
<dbReference type="PANTHER" id="PTHR32071">
    <property type="entry name" value="TRANSCRIPTIONAL REGULATORY PROTEIN"/>
    <property type="match status" value="1"/>
</dbReference>
<evidence type="ECO:0000313" key="8">
    <source>
        <dbReference type="EMBL" id="MCO5979008.1"/>
    </source>
</evidence>
<dbReference type="Proteomes" id="UP001204851">
    <property type="component" value="Unassembled WGS sequence"/>
</dbReference>
<organism evidence="8 9">
    <name type="scientific">Ideonella oryzae</name>
    <dbReference type="NCBI Taxonomy" id="2937441"/>
    <lineage>
        <taxon>Bacteria</taxon>
        <taxon>Pseudomonadati</taxon>
        <taxon>Pseudomonadota</taxon>
        <taxon>Betaproteobacteria</taxon>
        <taxon>Burkholderiales</taxon>
        <taxon>Sphaerotilaceae</taxon>
        <taxon>Ideonella</taxon>
    </lineage>
</organism>
<reference evidence="8 9" key="1">
    <citation type="submission" date="2022-06" db="EMBL/GenBank/DDBJ databases">
        <title>Ideonella sp. NS12-5 Genome sequencing and assembly.</title>
        <authorList>
            <person name="Jung Y."/>
        </authorList>
    </citation>
    <scope>NUCLEOTIDE SEQUENCE [LARGE SCALE GENOMIC DNA]</scope>
    <source>
        <strain evidence="8 9">NS12-5</strain>
    </source>
</reference>
<feature type="region of interest" description="Disordered" evidence="6">
    <location>
        <begin position="395"/>
        <end position="440"/>
    </location>
</feature>
<evidence type="ECO:0000256" key="5">
    <source>
        <dbReference type="ARBA" id="ARBA00023163"/>
    </source>
</evidence>
<dbReference type="Gene3D" id="1.10.10.60">
    <property type="entry name" value="Homeodomain-like"/>
    <property type="match status" value="1"/>
</dbReference>
<dbReference type="Gene3D" id="3.40.50.300">
    <property type="entry name" value="P-loop containing nucleotide triphosphate hydrolases"/>
    <property type="match status" value="1"/>
</dbReference>
<dbReference type="Pfam" id="PF02954">
    <property type="entry name" value="HTH_8"/>
    <property type="match status" value="1"/>
</dbReference>
<evidence type="ECO:0000256" key="4">
    <source>
        <dbReference type="ARBA" id="ARBA00023125"/>
    </source>
</evidence>
<dbReference type="InterPro" id="IPR009057">
    <property type="entry name" value="Homeodomain-like_sf"/>
</dbReference>
<comment type="caution">
    <text evidence="8">The sequence shown here is derived from an EMBL/GenBank/DDBJ whole genome shotgun (WGS) entry which is preliminary data.</text>
</comment>
<proteinExistence type="predicted"/>
<keyword evidence="9" id="KW-1185">Reference proteome</keyword>
<dbReference type="Pfam" id="PF25601">
    <property type="entry name" value="AAA_lid_14"/>
    <property type="match status" value="1"/>
</dbReference>
<dbReference type="InterPro" id="IPR002078">
    <property type="entry name" value="Sigma_54_int"/>
</dbReference>
<keyword evidence="5" id="KW-0804">Transcription</keyword>